<keyword evidence="2" id="KW-1133">Transmembrane helix</keyword>
<dbReference type="RefSeq" id="WP_203819294.1">
    <property type="nucleotide sequence ID" value="NZ_BAAABP010000063.1"/>
</dbReference>
<comment type="caution">
    <text evidence="3">The sequence shown here is derived from an EMBL/GenBank/DDBJ whole genome shotgun (WGS) entry which is preliminary data.</text>
</comment>
<gene>
    <name evidence="3" type="ORF">Afe05nite_46680</name>
</gene>
<sequence length="138" mass="14796">MPDDSGFLALIDPDTYPGFVAEDWDYDSVMEHFAAAMAARRMLLWHTGDGGWWHVEVSDTAPAAGFRRTAGPIRSAAAGLVVGGLVVGGLVVGGLGAEVARRHRHRPRRDRRGRLPAARIRAGWTPPSTPSAGSARSR</sequence>
<feature type="region of interest" description="Disordered" evidence="1">
    <location>
        <begin position="101"/>
        <end position="138"/>
    </location>
</feature>
<protein>
    <submittedName>
        <fullName evidence="3">Uncharacterized protein</fullName>
    </submittedName>
</protein>
<dbReference type="Proteomes" id="UP000598174">
    <property type="component" value="Unassembled WGS sequence"/>
</dbReference>
<proteinExistence type="predicted"/>
<dbReference type="EMBL" id="BOMM01000042">
    <property type="protein sequence ID" value="GIE12828.1"/>
    <property type="molecule type" value="Genomic_DNA"/>
</dbReference>
<evidence type="ECO:0000256" key="1">
    <source>
        <dbReference type="SAM" id="MobiDB-lite"/>
    </source>
</evidence>
<keyword evidence="4" id="KW-1185">Reference proteome</keyword>
<feature type="transmembrane region" description="Helical" evidence="2">
    <location>
        <begin position="76"/>
        <end position="100"/>
    </location>
</feature>
<name>A0A919MEI8_9ACTN</name>
<evidence type="ECO:0000313" key="4">
    <source>
        <dbReference type="Proteomes" id="UP000598174"/>
    </source>
</evidence>
<organism evidence="3 4">
    <name type="scientific">Paractinoplanes ferrugineus</name>
    <dbReference type="NCBI Taxonomy" id="113564"/>
    <lineage>
        <taxon>Bacteria</taxon>
        <taxon>Bacillati</taxon>
        <taxon>Actinomycetota</taxon>
        <taxon>Actinomycetes</taxon>
        <taxon>Micromonosporales</taxon>
        <taxon>Micromonosporaceae</taxon>
        <taxon>Paractinoplanes</taxon>
    </lineage>
</organism>
<evidence type="ECO:0000313" key="3">
    <source>
        <dbReference type="EMBL" id="GIE12828.1"/>
    </source>
</evidence>
<keyword evidence="2" id="KW-0472">Membrane</keyword>
<accession>A0A919MEI8</accession>
<keyword evidence="2" id="KW-0812">Transmembrane</keyword>
<dbReference type="AlphaFoldDB" id="A0A919MEI8"/>
<feature type="compositionally biased region" description="Basic residues" evidence="1">
    <location>
        <begin position="101"/>
        <end position="114"/>
    </location>
</feature>
<evidence type="ECO:0000256" key="2">
    <source>
        <dbReference type="SAM" id="Phobius"/>
    </source>
</evidence>
<reference evidence="3" key="1">
    <citation type="submission" date="2021-01" db="EMBL/GenBank/DDBJ databases">
        <title>Whole genome shotgun sequence of Actinoplanes ferrugineus NBRC 15555.</title>
        <authorList>
            <person name="Komaki H."/>
            <person name="Tamura T."/>
        </authorList>
    </citation>
    <scope>NUCLEOTIDE SEQUENCE</scope>
    <source>
        <strain evidence="3">NBRC 15555</strain>
    </source>
</reference>